<evidence type="ECO:0000259" key="9">
    <source>
        <dbReference type="PROSITE" id="PS50192"/>
    </source>
</evidence>
<evidence type="ECO:0000256" key="3">
    <source>
        <dbReference type="ARBA" id="ARBA00023224"/>
    </source>
</evidence>
<evidence type="ECO:0000259" key="10">
    <source>
        <dbReference type="PROSITE" id="PS50885"/>
    </source>
</evidence>
<evidence type="ECO:0000256" key="6">
    <source>
        <dbReference type="SAM" id="MobiDB-lite"/>
    </source>
</evidence>
<dbReference type="PROSITE" id="PS50192">
    <property type="entry name" value="T_SNARE"/>
    <property type="match status" value="1"/>
</dbReference>
<feature type="domain" description="Methyl-accepting transducer" evidence="8">
    <location>
        <begin position="461"/>
        <end position="697"/>
    </location>
</feature>
<comment type="similarity">
    <text evidence="4">Belongs to the methyl-accepting chemotaxis (MCP) protein family.</text>
</comment>
<reference evidence="12" key="1">
    <citation type="journal article" date="2004" name="Environ. Microbiol.">
        <title>The genome of Desulfotalea psychrophila, a sulfate-reducing bacterium from permanently cold Arctic sediments.</title>
        <authorList>
            <person name="Rabus R."/>
            <person name="Ruepp A."/>
            <person name="Frickey T."/>
            <person name="Rattei T."/>
            <person name="Fartmann B."/>
            <person name="Stark M."/>
            <person name="Bauer M."/>
            <person name="Zibat A."/>
            <person name="Lombardot T."/>
            <person name="Becker I."/>
            <person name="Amann J."/>
            <person name="Gellner K."/>
            <person name="Teeling H."/>
            <person name="Leuschner W.D."/>
            <person name="Gloeckner F.-O."/>
            <person name="Lupas A.N."/>
            <person name="Amann R."/>
            <person name="Klenk H.-P."/>
        </authorList>
    </citation>
    <scope>NUCLEOTIDE SEQUENCE [LARGE SCALE GENOMIC DNA]</scope>
    <source>
        <strain evidence="12">DSM 12343 / LSv54</strain>
    </source>
</reference>
<evidence type="ECO:0000256" key="5">
    <source>
        <dbReference type="PROSITE-ProRule" id="PRU00284"/>
    </source>
</evidence>
<dbReference type="PANTHER" id="PTHR32089">
    <property type="entry name" value="METHYL-ACCEPTING CHEMOTAXIS PROTEIN MCPB"/>
    <property type="match status" value="1"/>
</dbReference>
<evidence type="ECO:0000259" key="8">
    <source>
        <dbReference type="PROSITE" id="PS50111"/>
    </source>
</evidence>
<keyword evidence="3 5" id="KW-0807">Transducer</keyword>
<sequence length="734" mass="79434">MVGPDFRGLVNGFNGYLKEKAMKFSDLKLKSKMFLGNAISLVLVVVLGLITYSTADNLLKTGESVNHSHEVVEHAMDILAAAVDMETGMRGYLLSGKEDFLSPYTNGYKTFKNEVGDLTELVSDNPAQVTRLTEVEQNIGEWVKKVTEPTIQLRREIGNSKNMDDMADLVSESRGKVYFDKFRAQIATFIEREETLLAKREKKFQATNSYGKGNDSAKWVNHTQIVIKEAMNIEAAAVNMETGMRGYLLAGKEEFLDPYKNGTQSFNERLTSLKGTVSDNPVQVRLLSEIQENINGWKNNVTEPAIALRRVIGDAQTMNDMAKIVGEARGKVYFDKFRSQIATFIDIELSLMEVRRQNASDTAVNAKIMIILGTMIIIVISLVASAIITGAITRPINRAVELANAVAQGDMTQRLKVKTKDEVGALSKSLDKIAEDLGRMLQQVQVGTNVLTDSSAKLSSVSTDLSQTSDSTSQHANAVASASEELGANMSSVSAAMEQSSTNVGMVATAAEEMSATVNEIALNAAQAKTISENAVEQSQKISSKIIVLGKAADKIGRVTETITEISEQTNLLALNATIEAARAGEAGKGFAVVANEIKELAKQTAGATVDIKNQIDEMQGTTDDTIADIKNISDVIEQINDVITTIATAVEQQSAATSEISENVAQASTGIKEVNDNVSQSSVAVRDVNRDITEISNESNEMNNISQNVNENAIELSKLAKELTGLVSQFKVG</sequence>
<evidence type="ECO:0000313" key="11">
    <source>
        <dbReference type="EMBL" id="CAG35021.1"/>
    </source>
</evidence>
<dbReference type="Gene3D" id="1.10.287.950">
    <property type="entry name" value="Methyl-accepting chemotaxis protein"/>
    <property type="match status" value="1"/>
</dbReference>
<dbReference type="eggNOG" id="COG5278">
    <property type="taxonomic scope" value="Bacteria"/>
</dbReference>
<comment type="subcellular location">
    <subcellularLocation>
        <location evidence="1">Cell inner membrane</location>
        <topology evidence="1">Multi-pass membrane protein</topology>
    </subcellularLocation>
</comment>
<dbReference type="eggNOG" id="COG0840">
    <property type="taxonomic scope" value="Bacteria"/>
</dbReference>
<dbReference type="Pfam" id="PF00672">
    <property type="entry name" value="HAMP"/>
    <property type="match status" value="1"/>
</dbReference>
<dbReference type="Proteomes" id="UP000000602">
    <property type="component" value="Chromosome"/>
</dbReference>
<dbReference type="CDD" id="cd06225">
    <property type="entry name" value="HAMP"/>
    <property type="match status" value="1"/>
</dbReference>
<dbReference type="OrthoDB" id="9760371at2"/>
<feature type="domain" description="HAMP" evidence="10">
    <location>
        <begin position="390"/>
        <end position="442"/>
    </location>
</feature>
<keyword evidence="12" id="KW-1185">Reference proteome</keyword>
<evidence type="ECO:0000256" key="7">
    <source>
        <dbReference type="SAM" id="Phobius"/>
    </source>
</evidence>
<evidence type="ECO:0000256" key="2">
    <source>
        <dbReference type="ARBA" id="ARBA00022519"/>
    </source>
</evidence>
<dbReference type="PROSITE" id="PS50111">
    <property type="entry name" value="CHEMOTAXIS_TRANSDUC_2"/>
    <property type="match status" value="1"/>
</dbReference>
<gene>
    <name evidence="11" type="ordered locus">DP0292</name>
</gene>
<keyword evidence="2" id="KW-0997">Cell inner membrane</keyword>
<feature type="domain" description="T-SNARE coiled-coil homology" evidence="9">
    <location>
        <begin position="620"/>
        <end position="682"/>
    </location>
</feature>
<dbReference type="GO" id="GO:0005886">
    <property type="term" value="C:plasma membrane"/>
    <property type="evidence" value="ECO:0007669"/>
    <property type="project" value="UniProtKB-SubCell"/>
</dbReference>
<dbReference type="InterPro" id="IPR000727">
    <property type="entry name" value="T_SNARE_dom"/>
</dbReference>
<keyword evidence="2" id="KW-1003">Cell membrane</keyword>
<dbReference type="Pfam" id="PF05227">
    <property type="entry name" value="CHASE3"/>
    <property type="match status" value="2"/>
</dbReference>
<feature type="transmembrane region" description="Helical" evidence="7">
    <location>
        <begin position="33"/>
        <end position="52"/>
    </location>
</feature>
<accession>Q6ARK4</accession>
<name>Q6ARK4_DESPS</name>
<keyword evidence="7" id="KW-0812">Transmembrane</keyword>
<dbReference type="PROSITE" id="PS50885">
    <property type="entry name" value="HAMP"/>
    <property type="match status" value="1"/>
</dbReference>
<dbReference type="STRING" id="177439.DP0292"/>
<dbReference type="PANTHER" id="PTHR32089:SF112">
    <property type="entry name" value="LYSOZYME-LIKE PROTEIN-RELATED"/>
    <property type="match status" value="1"/>
</dbReference>
<dbReference type="Pfam" id="PF00015">
    <property type="entry name" value="MCPsignal"/>
    <property type="match status" value="1"/>
</dbReference>
<dbReference type="SMART" id="SM00283">
    <property type="entry name" value="MA"/>
    <property type="match status" value="1"/>
</dbReference>
<dbReference type="InterPro" id="IPR007891">
    <property type="entry name" value="CHASE3"/>
</dbReference>
<dbReference type="InterPro" id="IPR003660">
    <property type="entry name" value="HAMP_dom"/>
</dbReference>
<dbReference type="HOGENOM" id="CLU_000445_107_27_7"/>
<organism evidence="11 12">
    <name type="scientific">Desulfotalea psychrophila (strain LSv54 / DSM 12343)</name>
    <dbReference type="NCBI Taxonomy" id="177439"/>
    <lineage>
        <taxon>Bacteria</taxon>
        <taxon>Pseudomonadati</taxon>
        <taxon>Thermodesulfobacteriota</taxon>
        <taxon>Desulfobulbia</taxon>
        <taxon>Desulfobulbales</taxon>
        <taxon>Desulfocapsaceae</taxon>
        <taxon>Desulfotalea</taxon>
    </lineage>
</organism>
<dbReference type="KEGG" id="dps:DP0292"/>
<evidence type="ECO:0000313" key="12">
    <source>
        <dbReference type="Proteomes" id="UP000000602"/>
    </source>
</evidence>
<dbReference type="EMBL" id="CR522870">
    <property type="protein sequence ID" value="CAG35021.1"/>
    <property type="molecule type" value="Genomic_DNA"/>
</dbReference>
<dbReference type="RefSeq" id="WP_011187537.1">
    <property type="nucleotide sequence ID" value="NC_006138.1"/>
</dbReference>
<dbReference type="GO" id="GO:0007165">
    <property type="term" value="P:signal transduction"/>
    <property type="evidence" value="ECO:0007669"/>
    <property type="project" value="UniProtKB-KW"/>
</dbReference>
<feature type="transmembrane region" description="Helical" evidence="7">
    <location>
        <begin position="368"/>
        <end position="392"/>
    </location>
</feature>
<dbReference type="InterPro" id="IPR004089">
    <property type="entry name" value="MCPsignal_dom"/>
</dbReference>
<evidence type="ECO:0000256" key="1">
    <source>
        <dbReference type="ARBA" id="ARBA00004429"/>
    </source>
</evidence>
<keyword evidence="7" id="KW-1133">Transmembrane helix</keyword>
<dbReference type="AlphaFoldDB" id="Q6ARK4"/>
<keyword evidence="7" id="KW-0472">Membrane</keyword>
<dbReference type="CDD" id="cd19410">
    <property type="entry name" value="HK9-like_sensor"/>
    <property type="match status" value="2"/>
</dbReference>
<dbReference type="SMART" id="SM00304">
    <property type="entry name" value="HAMP"/>
    <property type="match status" value="1"/>
</dbReference>
<dbReference type="Gene3D" id="6.10.340.10">
    <property type="match status" value="1"/>
</dbReference>
<proteinExistence type="inferred from homology"/>
<feature type="compositionally biased region" description="Low complexity" evidence="6">
    <location>
        <begin position="462"/>
        <end position="474"/>
    </location>
</feature>
<feature type="region of interest" description="Disordered" evidence="6">
    <location>
        <begin position="462"/>
        <end position="483"/>
    </location>
</feature>
<protein>
    <submittedName>
        <fullName evidence="11">Probable chemotaxis transducer</fullName>
    </submittedName>
</protein>
<evidence type="ECO:0000256" key="4">
    <source>
        <dbReference type="ARBA" id="ARBA00029447"/>
    </source>
</evidence>
<dbReference type="SUPFAM" id="SSF58104">
    <property type="entry name" value="Methyl-accepting chemotaxis protein (MCP) signaling domain"/>
    <property type="match status" value="1"/>
</dbReference>